<dbReference type="PANTHER" id="PTHR48020">
    <property type="entry name" value="PROTON MYO-INOSITOL COTRANSPORTER"/>
    <property type="match status" value="1"/>
</dbReference>
<feature type="transmembrane region" description="Helical" evidence="8">
    <location>
        <begin position="98"/>
        <end position="121"/>
    </location>
</feature>
<accession>A0A2S5AGD1</accession>
<keyword evidence="3 7" id="KW-0813">Transport</keyword>
<dbReference type="InterPro" id="IPR005829">
    <property type="entry name" value="Sugar_transporter_CS"/>
</dbReference>
<dbReference type="OrthoDB" id="9783823at2"/>
<feature type="transmembrane region" description="Helical" evidence="8">
    <location>
        <begin position="283"/>
        <end position="301"/>
    </location>
</feature>
<dbReference type="SUPFAM" id="SSF103473">
    <property type="entry name" value="MFS general substrate transporter"/>
    <property type="match status" value="1"/>
</dbReference>
<keyword evidence="11" id="KW-1185">Reference proteome</keyword>
<dbReference type="AlphaFoldDB" id="A0A2S5AGD1"/>
<evidence type="ECO:0000256" key="8">
    <source>
        <dbReference type="SAM" id="Phobius"/>
    </source>
</evidence>
<dbReference type="RefSeq" id="WP_103804660.1">
    <property type="nucleotide sequence ID" value="NZ_PQVG01000001.1"/>
</dbReference>
<organism evidence="10 11">
    <name type="scientific">Flavobacterium alvei</name>
    <dbReference type="NCBI Taxonomy" id="2080416"/>
    <lineage>
        <taxon>Bacteria</taxon>
        <taxon>Pseudomonadati</taxon>
        <taxon>Bacteroidota</taxon>
        <taxon>Flavobacteriia</taxon>
        <taxon>Flavobacteriales</taxon>
        <taxon>Flavobacteriaceae</taxon>
        <taxon>Flavobacterium</taxon>
    </lineage>
</organism>
<evidence type="ECO:0000313" key="11">
    <source>
        <dbReference type="Proteomes" id="UP000237310"/>
    </source>
</evidence>
<feature type="domain" description="Major facilitator superfamily (MFS) profile" evidence="9">
    <location>
        <begin position="8"/>
        <end position="425"/>
    </location>
</feature>
<dbReference type="InterPro" id="IPR005828">
    <property type="entry name" value="MFS_sugar_transport-like"/>
</dbReference>
<feature type="transmembrane region" description="Helical" evidence="8">
    <location>
        <begin position="133"/>
        <end position="156"/>
    </location>
</feature>
<feature type="transmembrane region" description="Helical" evidence="8">
    <location>
        <begin position="403"/>
        <end position="421"/>
    </location>
</feature>
<comment type="subcellular location">
    <subcellularLocation>
        <location evidence="1">Membrane</location>
        <topology evidence="1">Multi-pass membrane protein</topology>
    </subcellularLocation>
</comment>
<dbReference type="GO" id="GO:0022857">
    <property type="term" value="F:transmembrane transporter activity"/>
    <property type="evidence" value="ECO:0007669"/>
    <property type="project" value="InterPro"/>
</dbReference>
<dbReference type="PROSITE" id="PS00217">
    <property type="entry name" value="SUGAR_TRANSPORT_2"/>
    <property type="match status" value="1"/>
</dbReference>
<sequence length="439" mass="48262">MNNKILRWSVIASFAGFLFGFDTVVISGADKTLQLLWNSSDVFHGSVVMAMALWGTVIGAIFGGIPTNTLGRKKTLLIIGILFSISAAGSALSNDPFVFAFFRFLGGLGIGASTIAAPAYISEIAPAKDRGRLVGLYQFNIVLGILVAFLSNYLLSDVGVNAWRWMLGVQVFPSLIYTFMGFSIPESPRWLYSMLRIEEAKLIFEKIGSKEDVQSILDDLSNNSDSTPLNENIFMKKYRFQLILVFLIAAFNQLSGINAFLYYAPRIFEEAGLGAKTALLSSIGIGFINLIFTLIGVYLIDRLGRRKLMLFGSIGYIFSLSMVATSFYLNWTGLAVPGFLFLFIASHAIGQGAVIWVFISEIFPNHLRASGQSFGSSVHWVLAAIIPSMVPILFTSFGVGNVFSFFAFMMVFQLLFVLFMMPETKGISLEDVSKGLTNK</sequence>
<dbReference type="PROSITE" id="PS00216">
    <property type="entry name" value="SUGAR_TRANSPORT_1"/>
    <property type="match status" value="1"/>
</dbReference>
<dbReference type="InterPro" id="IPR050814">
    <property type="entry name" value="Myo-inositol_Transporter"/>
</dbReference>
<feature type="transmembrane region" description="Helical" evidence="8">
    <location>
        <begin position="308"/>
        <end position="329"/>
    </location>
</feature>
<feature type="transmembrane region" description="Helical" evidence="8">
    <location>
        <begin position="75"/>
        <end position="92"/>
    </location>
</feature>
<feature type="transmembrane region" description="Helical" evidence="8">
    <location>
        <begin position="43"/>
        <end position="63"/>
    </location>
</feature>
<evidence type="ECO:0000256" key="6">
    <source>
        <dbReference type="ARBA" id="ARBA00023136"/>
    </source>
</evidence>
<comment type="similarity">
    <text evidence="2 7">Belongs to the major facilitator superfamily. Sugar transporter (TC 2.A.1.1) family.</text>
</comment>
<dbReference type="NCBIfam" id="TIGR00879">
    <property type="entry name" value="SP"/>
    <property type="match status" value="1"/>
</dbReference>
<evidence type="ECO:0000259" key="9">
    <source>
        <dbReference type="PROSITE" id="PS50850"/>
    </source>
</evidence>
<evidence type="ECO:0000256" key="4">
    <source>
        <dbReference type="ARBA" id="ARBA00022692"/>
    </source>
</evidence>
<dbReference type="Pfam" id="PF00083">
    <property type="entry name" value="Sugar_tr"/>
    <property type="match status" value="1"/>
</dbReference>
<gene>
    <name evidence="10" type="ORF">C3L50_01170</name>
</gene>
<dbReference type="InterPro" id="IPR020846">
    <property type="entry name" value="MFS_dom"/>
</dbReference>
<dbReference type="InterPro" id="IPR036259">
    <property type="entry name" value="MFS_trans_sf"/>
</dbReference>
<dbReference type="PROSITE" id="PS50850">
    <property type="entry name" value="MFS"/>
    <property type="match status" value="1"/>
</dbReference>
<feature type="transmembrane region" description="Helical" evidence="8">
    <location>
        <begin position="380"/>
        <end position="397"/>
    </location>
</feature>
<dbReference type="GO" id="GO:0016020">
    <property type="term" value="C:membrane"/>
    <property type="evidence" value="ECO:0007669"/>
    <property type="project" value="UniProtKB-SubCell"/>
</dbReference>
<dbReference type="PRINTS" id="PR00171">
    <property type="entry name" value="SUGRTRNSPORT"/>
</dbReference>
<feature type="transmembrane region" description="Helical" evidence="8">
    <location>
        <begin position="335"/>
        <end position="359"/>
    </location>
</feature>
<feature type="transmembrane region" description="Helical" evidence="8">
    <location>
        <begin position="242"/>
        <end position="263"/>
    </location>
</feature>
<evidence type="ECO:0000256" key="1">
    <source>
        <dbReference type="ARBA" id="ARBA00004141"/>
    </source>
</evidence>
<reference evidence="10 11" key="1">
    <citation type="submission" date="2018-01" db="EMBL/GenBank/DDBJ databases">
        <authorList>
            <person name="Gaut B.S."/>
            <person name="Morton B.R."/>
            <person name="Clegg M.T."/>
            <person name="Duvall M.R."/>
        </authorList>
    </citation>
    <scope>NUCLEOTIDE SEQUENCE [LARGE SCALE GENOMIC DNA]</scope>
    <source>
        <strain evidence="10 11">HR-AY</strain>
    </source>
</reference>
<protein>
    <submittedName>
        <fullName evidence="10">MFS transporter</fullName>
    </submittedName>
</protein>
<keyword evidence="6 8" id="KW-0472">Membrane</keyword>
<evidence type="ECO:0000256" key="7">
    <source>
        <dbReference type="RuleBase" id="RU003346"/>
    </source>
</evidence>
<name>A0A2S5AGD1_9FLAO</name>
<dbReference type="InterPro" id="IPR003663">
    <property type="entry name" value="Sugar/inositol_transpt"/>
</dbReference>
<evidence type="ECO:0000256" key="3">
    <source>
        <dbReference type="ARBA" id="ARBA00022448"/>
    </source>
</evidence>
<dbReference type="Gene3D" id="1.20.1250.20">
    <property type="entry name" value="MFS general substrate transporter like domains"/>
    <property type="match status" value="1"/>
</dbReference>
<keyword evidence="4 8" id="KW-0812">Transmembrane</keyword>
<feature type="transmembrane region" description="Helical" evidence="8">
    <location>
        <begin position="162"/>
        <end position="184"/>
    </location>
</feature>
<evidence type="ECO:0000256" key="5">
    <source>
        <dbReference type="ARBA" id="ARBA00022989"/>
    </source>
</evidence>
<dbReference type="Proteomes" id="UP000237310">
    <property type="component" value="Unassembled WGS sequence"/>
</dbReference>
<dbReference type="EMBL" id="PQVG01000001">
    <property type="protein sequence ID" value="POY41522.1"/>
    <property type="molecule type" value="Genomic_DNA"/>
</dbReference>
<keyword evidence="5 8" id="KW-1133">Transmembrane helix</keyword>
<evidence type="ECO:0000313" key="10">
    <source>
        <dbReference type="EMBL" id="POY41522.1"/>
    </source>
</evidence>
<dbReference type="PANTHER" id="PTHR48020:SF12">
    <property type="entry name" value="PROTON MYO-INOSITOL COTRANSPORTER"/>
    <property type="match status" value="1"/>
</dbReference>
<evidence type="ECO:0000256" key="2">
    <source>
        <dbReference type="ARBA" id="ARBA00010992"/>
    </source>
</evidence>
<comment type="caution">
    <text evidence="10">The sequence shown here is derived from an EMBL/GenBank/DDBJ whole genome shotgun (WGS) entry which is preliminary data.</text>
</comment>
<proteinExistence type="inferred from homology"/>